<name>X1CWV4_9ZZZZ</name>
<evidence type="ECO:0000313" key="1">
    <source>
        <dbReference type="EMBL" id="GAH12327.1"/>
    </source>
</evidence>
<dbReference type="EMBL" id="BART01037920">
    <property type="protein sequence ID" value="GAH12327.1"/>
    <property type="molecule type" value="Genomic_DNA"/>
</dbReference>
<reference evidence="1" key="1">
    <citation type="journal article" date="2014" name="Front. Microbiol.">
        <title>High frequency of phylogenetically diverse reductive dehalogenase-homologous genes in deep subseafloor sedimentary metagenomes.</title>
        <authorList>
            <person name="Kawai M."/>
            <person name="Futagami T."/>
            <person name="Toyoda A."/>
            <person name="Takaki Y."/>
            <person name="Nishi S."/>
            <person name="Hori S."/>
            <person name="Arai W."/>
            <person name="Tsubouchi T."/>
            <person name="Morono Y."/>
            <person name="Uchiyama I."/>
            <person name="Ito T."/>
            <person name="Fujiyama A."/>
            <person name="Inagaki F."/>
            <person name="Takami H."/>
        </authorList>
    </citation>
    <scope>NUCLEOTIDE SEQUENCE</scope>
    <source>
        <strain evidence="1">Expedition CK06-06</strain>
    </source>
</reference>
<organism evidence="1">
    <name type="scientific">marine sediment metagenome</name>
    <dbReference type="NCBI Taxonomy" id="412755"/>
    <lineage>
        <taxon>unclassified sequences</taxon>
        <taxon>metagenomes</taxon>
        <taxon>ecological metagenomes</taxon>
    </lineage>
</organism>
<comment type="caution">
    <text evidence="1">The sequence shown here is derived from an EMBL/GenBank/DDBJ whole genome shotgun (WGS) entry which is preliminary data.</text>
</comment>
<proteinExistence type="predicted"/>
<protein>
    <submittedName>
        <fullName evidence="1">Uncharacterized protein</fullName>
    </submittedName>
</protein>
<gene>
    <name evidence="1" type="ORF">S01H4_63180</name>
</gene>
<sequence length="140" mass="16526">LMFNELFGRRTIDKKIEKKLVELSLIPSKYFEALYIERSTDIPSHLLDLCEREEGELRGELLVLQKQGIVDTKIEVEKFGLFERIIDSTSVMKVVRLLMTEYKDQIQKEVYKELVKILKNVSELGRIMHQTVEALYKNYD</sequence>
<accession>X1CWV4</accession>
<feature type="non-terminal residue" evidence="1">
    <location>
        <position position="1"/>
    </location>
</feature>
<dbReference type="AlphaFoldDB" id="X1CWV4"/>